<feature type="compositionally biased region" description="Polar residues" evidence="1">
    <location>
        <begin position="46"/>
        <end position="60"/>
    </location>
</feature>
<proteinExistence type="predicted"/>
<evidence type="ECO:0000313" key="3">
    <source>
        <dbReference type="Proteomes" id="UP000193498"/>
    </source>
</evidence>
<dbReference type="AlphaFoldDB" id="A0A1Y1Z6B5"/>
<feature type="compositionally biased region" description="Polar residues" evidence="1">
    <location>
        <begin position="109"/>
        <end position="121"/>
    </location>
</feature>
<evidence type="ECO:0000256" key="1">
    <source>
        <dbReference type="SAM" id="MobiDB-lite"/>
    </source>
</evidence>
<feature type="compositionally biased region" description="Polar residues" evidence="1">
    <location>
        <begin position="18"/>
        <end position="36"/>
    </location>
</feature>
<name>A0A1Y1Z6B5_9FUNG</name>
<comment type="caution">
    <text evidence="2">The sequence shown here is derived from an EMBL/GenBank/DDBJ whole genome shotgun (WGS) entry which is preliminary data.</text>
</comment>
<keyword evidence="3" id="KW-1185">Reference proteome</keyword>
<reference evidence="2 3" key="1">
    <citation type="submission" date="2016-07" db="EMBL/GenBank/DDBJ databases">
        <title>Pervasive Adenine N6-methylation of Active Genes in Fungi.</title>
        <authorList>
            <consortium name="DOE Joint Genome Institute"/>
            <person name="Mondo S.J."/>
            <person name="Dannebaum R.O."/>
            <person name="Kuo R.C."/>
            <person name="Labutti K."/>
            <person name="Haridas S."/>
            <person name="Kuo A."/>
            <person name="Salamov A."/>
            <person name="Ahrendt S.R."/>
            <person name="Lipzen A."/>
            <person name="Sullivan W."/>
            <person name="Andreopoulos W.B."/>
            <person name="Clum A."/>
            <person name="Lindquist E."/>
            <person name="Daum C."/>
            <person name="Ramamoorthy G.K."/>
            <person name="Gryganskyi A."/>
            <person name="Culley D."/>
            <person name="Magnuson J.K."/>
            <person name="James T.Y."/>
            <person name="O'Malley M.A."/>
            <person name="Stajich J.E."/>
            <person name="Spatafora J.W."/>
            <person name="Visel A."/>
            <person name="Grigoriev I.V."/>
        </authorList>
    </citation>
    <scope>NUCLEOTIDE SEQUENCE [LARGE SCALE GENOMIC DNA]</scope>
    <source>
        <strain evidence="2 3">CBS 931.73</strain>
    </source>
</reference>
<protein>
    <submittedName>
        <fullName evidence="2">Uncharacterized protein</fullName>
    </submittedName>
</protein>
<gene>
    <name evidence="2" type="ORF">K493DRAFT_310848</name>
</gene>
<organism evidence="2 3">
    <name type="scientific">Basidiobolus meristosporus CBS 931.73</name>
    <dbReference type="NCBI Taxonomy" id="1314790"/>
    <lineage>
        <taxon>Eukaryota</taxon>
        <taxon>Fungi</taxon>
        <taxon>Fungi incertae sedis</taxon>
        <taxon>Zoopagomycota</taxon>
        <taxon>Entomophthoromycotina</taxon>
        <taxon>Basidiobolomycetes</taxon>
        <taxon>Basidiobolales</taxon>
        <taxon>Basidiobolaceae</taxon>
        <taxon>Basidiobolus</taxon>
    </lineage>
</organism>
<evidence type="ECO:0000313" key="2">
    <source>
        <dbReference type="EMBL" id="ORY05756.1"/>
    </source>
</evidence>
<dbReference type="Proteomes" id="UP000193498">
    <property type="component" value="Unassembled WGS sequence"/>
</dbReference>
<feature type="region of interest" description="Disordered" evidence="1">
    <location>
        <begin position="1"/>
        <end position="146"/>
    </location>
</feature>
<feature type="non-terminal residue" evidence="2">
    <location>
        <position position="1"/>
    </location>
</feature>
<accession>A0A1Y1Z6B5</accession>
<dbReference type="EMBL" id="MCFE01000022">
    <property type="protein sequence ID" value="ORY05756.1"/>
    <property type="molecule type" value="Genomic_DNA"/>
</dbReference>
<sequence length="290" mass="31314">MASNQVYDPIRDAWAPNDSYQHVSKEPNSPTKSTVTLKEISRAEELTSNSPQLAGTSLLSTREAAPLKSAKKVLPSLIKPTGGEPAHPALPSSPPLSPIIVTKKRRRSLSSTVSAHETTSTTKRKITHEAVQESPTEDKPPAKTTLKRGGLLNLSELCNDDLAGTGSIDLDFIQDYYKQCEPTASNKQPGIKGKATLDAKAPKSLGQISSMEEELSLEAPEAELDGQGFDEGAMLNVEETIESIESFLTQDVDIFGAISEENPITSNWSMLANRRKPISSLLLSDTSDNE</sequence>
<dbReference type="InParanoid" id="A0A1Y1Z6B5"/>
<feature type="compositionally biased region" description="Basic and acidic residues" evidence="1">
    <location>
        <begin position="127"/>
        <end position="141"/>
    </location>
</feature>